<reference evidence="2" key="2">
    <citation type="submission" date="2019-06" db="EMBL/GenBank/DDBJ databases">
        <title>Genomics analysis of Aphanomyces spp. identifies a new class of oomycete effector associated with host adaptation.</title>
        <authorList>
            <person name="Gaulin E."/>
        </authorList>
    </citation>
    <scope>NUCLEOTIDE SEQUENCE</scope>
    <source>
        <strain evidence="2">CBS 578.67</strain>
    </source>
</reference>
<dbReference type="GO" id="GO:0005829">
    <property type="term" value="C:cytosol"/>
    <property type="evidence" value="ECO:0007669"/>
    <property type="project" value="TreeGrafter"/>
</dbReference>
<dbReference type="InterPro" id="IPR032675">
    <property type="entry name" value="LRR_dom_sf"/>
</dbReference>
<evidence type="ECO:0000313" key="3">
    <source>
        <dbReference type="EMBL" id="VFT93614.1"/>
    </source>
</evidence>
<dbReference type="GO" id="GO:0048471">
    <property type="term" value="C:perinuclear region of cytoplasm"/>
    <property type="evidence" value="ECO:0007669"/>
    <property type="project" value="TreeGrafter"/>
</dbReference>
<keyword evidence="4" id="KW-1185">Reference proteome</keyword>
<dbReference type="EMBL" id="VJMH01005995">
    <property type="protein sequence ID" value="KAF0692008.1"/>
    <property type="molecule type" value="Genomic_DNA"/>
</dbReference>
<dbReference type="PANTHER" id="PTHR24113">
    <property type="entry name" value="RAN GTPASE-ACTIVATING PROTEIN 1"/>
    <property type="match status" value="1"/>
</dbReference>
<accession>A0A485L7K1</accession>
<evidence type="ECO:0000256" key="1">
    <source>
        <dbReference type="SAM" id="MobiDB-lite"/>
    </source>
</evidence>
<dbReference type="Pfam" id="PF13516">
    <property type="entry name" value="LRR_6"/>
    <property type="match status" value="1"/>
</dbReference>
<evidence type="ECO:0000313" key="2">
    <source>
        <dbReference type="EMBL" id="KAF0692008.1"/>
    </source>
</evidence>
<dbReference type="OrthoDB" id="120976at2759"/>
<dbReference type="AlphaFoldDB" id="A0A485L7K1"/>
<dbReference type="InterPro" id="IPR027038">
    <property type="entry name" value="RanGap"/>
</dbReference>
<dbReference type="Gene3D" id="3.80.10.10">
    <property type="entry name" value="Ribonuclease Inhibitor"/>
    <property type="match status" value="1"/>
</dbReference>
<dbReference type="GO" id="GO:0006913">
    <property type="term" value="P:nucleocytoplasmic transport"/>
    <property type="evidence" value="ECO:0007669"/>
    <property type="project" value="TreeGrafter"/>
</dbReference>
<dbReference type="EMBL" id="CAADRA010006016">
    <property type="protein sequence ID" value="VFT93614.1"/>
    <property type="molecule type" value="Genomic_DNA"/>
</dbReference>
<dbReference type="GO" id="GO:0005634">
    <property type="term" value="C:nucleus"/>
    <property type="evidence" value="ECO:0007669"/>
    <property type="project" value="TreeGrafter"/>
</dbReference>
<reference evidence="3 4" key="1">
    <citation type="submission" date="2019-03" db="EMBL/GenBank/DDBJ databases">
        <authorList>
            <person name="Gaulin E."/>
            <person name="Dumas B."/>
        </authorList>
    </citation>
    <scope>NUCLEOTIDE SEQUENCE [LARGE SCALE GENOMIC DNA]</scope>
    <source>
        <strain evidence="3">CBS 568.67</strain>
    </source>
</reference>
<dbReference type="InterPro" id="IPR001611">
    <property type="entry name" value="Leu-rich_rpt"/>
</dbReference>
<proteinExistence type="predicted"/>
<sequence>MTSSSSSWQSNGDIPTRRTMIHKLLWVFQHKQQAMQRMLSSVVDLNNDASSTPLMDARLPSLVRRLELALYLRAASMAEYLNEQSLQRRVQHLIVSLHHQAIVSHQDVAFHMRASPQRTTPRADDRQPAKKARRMTTRPPATSILFLGNQEQVVAHVFAFVDGPDVVRCLGLNRFAAAFLVSNVRYLTLSWAQCTHLVDTASLARFARLERLVVRPPPPSSSPHIHTRHIAHANEAHVRRLAAMLPSTLERLDLTNTYIHTDDVNATQALCHTLADRCRRLTHLALAGNALGDAGMAIVASSVLHLPALVSLDLRRNYIGEGGMHALAAAVVAPLALETLLLGSNIAAHAVSALAAAVATRRLQRLRVFGLEDNFIDLKGVEALAAALQQGVCPALHELCIGDNIVDNRVIQSVFSFAVPKPHHHATKVEI</sequence>
<dbReference type="SUPFAM" id="SSF52047">
    <property type="entry name" value="RNI-like"/>
    <property type="match status" value="1"/>
</dbReference>
<feature type="region of interest" description="Disordered" evidence="1">
    <location>
        <begin position="114"/>
        <end position="135"/>
    </location>
</feature>
<dbReference type="GO" id="GO:0005096">
    <property type="term" value="F:GTPase activator activity"/>
    <property type="evidence" value="ECO:0007669"/>
    <property type="project" value="InterPro"/>
</dbReference>
<dbReference type="Proteomes" id="UP000332933">
    <property type="component" value="Unassembled WGS sequence"/>
</dbReference>
<dbReference type="PANTHER" id="PTHR24113:SF15">
    <property type="entry name" value="NACHT DOMAIN-CONTAINING PROTEIN"/>
    <property type="match status" value="1"/>
</dbReference>
<dbReference type="SMART" id="SM00368">
    <property type="entry name" value="LRR_RI"/>
    <property type="match status" value="4"/>
</dbReference>
<organism evidence="3 4">
    <name type="scientific">Aphanomyces stellatus</name>
    <dbReference type="NCBI Taxonomy" id="120398"/>
    <lineage>
        <taxon>Eukaryota</taxon>
        <taxon>Sar</taxon>
        <taxon>Stramenopiles</taxon>
        <taxon>Oomycota</taxon>
        <taxon>Saprolegniomycetes</taxon>
        <taxon>Saprolegniales</taxon>
        <taxon>Verrucalvaceae</taxon>
        <taxon>Aphanomyces</taxon>
    </lineage>
</organism>
<dbReference type="GO" id="GO:0031267">
    <property type="term" value="F:small GTPase binding"/>
    <property type="evidence" value="ECO:0007669"/>
    <property type="project" value="TreeGrafter"/>
</dbReference>
<name>A0A485L7K1_9STRA</name>
<protein>
    <submittedName>
        <fullName evidence="3">Aste57867_16850 protein</fullName>
    </submittedName>
</protein>
<evidence type="ECO:0000313" key="4">
    <source>
        <dbReference type="Proteomes" id="UP000332933"/>
    </source>
</evidence>
<gene>
    <name evidence="3" type="primary">Aste57867_16850</name>
    <name evidence="2" type="ORF">As57867_016792</name>
    <name evidence="3" type="ORF">ASTE57867_16850</name>
</gene>